<dbReference type="PROSITE" id="PS51296">
    <property type="entry name" value="RIESKE"/>
    <property type="match status" value="1"/>
</dbReference>
<evidence type="ECO:0000256" key="7">
    <source>
        <dbReference type="ARBA" id="ARBA00023157"/>
    </source>
</evidence>
<feature type="signal peptide" evidence="11">
    <location>
        <begin position="1"/>
        <end position="20"/>
    </location>
</feature>
<dbReference type="GO" id="GO:0016705">
    <property type="term" value="F:oxidoreductase activity, acting on paired donors, with incorporation or reduction of molecular oxygen"/>
    <property type="evidence" value="ECO:0007669"/>
    <property type="project" value="UniProtKB-ARBA"/>
</dbReference>
<keyword evidence="6" id="KW-0411">Iron-sulfur</keyword>
<feature type="domain" description="Rieske" evidence="12">
    <location>
        <begin position="46"/>
        <end position="138"/>
    </location>
</feature>
<dbReference type="PANTHER" id="PTHR10134">
    <property type="entry name" value="CYTOCHROME B-C1 COMPLEX SUBUNIT RIESKE, MITOCHONDRIAL"/>
    <property type="match status" value="1"/>
</dbReference>
<dbReference type="PRINTS" id="PR00162">
    <property type="entry name" value="RIESKE"/>
</dbReference>
<gene>
    <name evidence="13" type="ORF">G5C65_08510</name>
</gene>
<evidence type="ECO:0000256" key="9">
    <source>
        <dbReference type="ARBA" id="ARBA00034078"/>
    </source>
</evidence>
<accession>A0A6G4WV25</accession>
<comment type="function">
    <text evidence="1">Iron-sulfur subunit of the cytochrome bc1 complex, an essential component of the respiratory electron transport chain required for ATP synthesis. The bc1 complex catalyzes the oxidation of menaquinol and the reduction of cytochrome c in the respiratory chain. The bc1 complex operates through a Q-cycle mechanism that couples electron transfer to generation of the proton gradient that drives ATP synthesis.</text>
</comment>
<dbReference type="SUPFAM" id="SSF50022">
    <property type="entry name" value="ISP domain"/>
    <property type="match status" value="1"/>
</dbReference>
<dbReference type="GO" id="GO:0004497">
    <property type="term" value="F:monooxygenase activity"/>
    <property type="evidence" value="ECO:0007669"/>
    <property type="project" value="UniProtKB-ARBA"/>
</dbReference>
<dbReference type="EMBL" id="JAAKZZ010000057">
    <property type="protein sequence ID" value="NGO68394.1"/>
    <property type="molecule type" value="Genomic_DNA"/>
</dbReference>
<organism evidence="13 14">
    <name type="scientific">Streptomyces boncukensis</name>
    <dbReference type="NCBI Taxonomy" id="2711219"/>
    <lineage>
        <taxon>Bacteria</taxon>
        <taxon>Bacillati</taxon>
        <taxon>Actinomycetota</taxon>
        <taxon>Actinomycetes</taxon>
        <taxon>Kitasatosporales</taxon>
        <taxon>Streptomycetaceae</taxon>
        <taxon>Streptomyces</taxon>
    </lineage>
</organism>
<dbReference type="PROSITE" id="PS51318">
    <property type="entry name" value="TAT"/>
    <property type="match status" value="1"/>
</dbReference>
<keyword evidence="4" id="KW-0479">Metal-binding</keyword>
<keyword evidence="7" id="KW-1015">Disulfide bond</keyword>
<protein>
    <recommendedName>
        <fullName evidence="2">Cytochrome bc1 complex Rieske iron-sulfur subunit</fullName>
    </recommendedName>
    <alternativeName>
        <fullName evidence="8">Cytochrome bc1 reductase complex subunit QcrA</fullName>
    </alternativeName>
</protein>
<dbReference type="CDD" id="cd03467">
    <property type="entry name" value="Rieske"/>
    <property type="match status" value="1"/>
</dbReference>
<sequence length="144" mass="14703">MTHHDQYASRRTLLCGAALAALGLTACGGGSDGGSRNASSGPSEAVSLGEANEVPVGGGTAYTDEKVVVSQPEKGRFRAFSGVCPHQGAVIDKAEGGEFVCPLHGSRFQVDTGEVARGPASTPLPELEVRVKDGKLVAGPQRES</sequence>
<keyword evidence="11" id="KW-0732">Signal</keyword>
<evidence type="ECO:0000256" key="5">
    <source>
        <dbReference type="ARBA" id="ARBA00023004"/>
    </source>
</evidence>
<feature type="chain" id="PRO_5039730610" description="Cytochrome bc1 complex Rieske iron-sulfur subunit" evidence="11">
    <location>
        <begin position="21"/>
        <end position="144"/>
    </location>
</feature>
<dbReference type="GO" id="GO:0046872">
    <property type="term" value="F:metal ion binding"/>
    <property type="evidence" value="ECO:0007669"/>
    <property type="project" value="UniProtKB-KW"/>
</dbReference>
<evidence type="ECO:0000256" key="6">
    <source>
        <dbReference type="ARBA" id="ARBA00023014"/>
    </source>
</evidence>
<keyword evidence="3" id="KW-0001">2Fe-2S</keyword>
<evidence type="ECO:0000313" key="14">
    <source>
        <dbReference type="Proteomes" id="UP000477722"/>
    </source>
</evidence>
<dbReference type="RefSeq" id="WP_165298052.1">
    <property type="nucleotide sequence ID" value="NZ_JAAKZZ010000057.1"/>
</dbReference>
<comment type="cofactor">
    <cofactor evidence="9">
        <name>[2Fe-2S] cluster</name>
        <dbReference type="ChEBI" id="CHEBI:190135"/>
    </cofactor>
</comment>
<evidence type="ECO:0000256" key="1">
    <source>
        <dbReference type="ARBA" id="ARBA00002494"/>
    </source>
</evidence>
<dbReference type="InterPro" id="IPR005805">
    <property type="entry name" value="Rieske_Fe-S_prot_C"/>
</dbReference>
<proteinExistence type="predicted"/>
<evidence type="ECO:0000256" key="11">
    <source>
        <dbReference type="SAM" id="SignalP"/>
    </source>
</evidence>
<feature type="region of interest" description="Disordered" evidence="10">
    <location>
        <begin position="31"/>
        <end position="59"/>
    </location>
</feature>
<evidence type="ECO:0000256" key="2">
    <source>
        <dbReference type="ARBA" id="ARBA00015816"/>
    </source>
</evidence>
<reference evidence="13 14" key="1">
    <citation type="submission" date="2020-02" db="EMBL/GenBank/DDBJ databases">
        <title>Whole-genome analyses of novel actinobacteria.</title>
        <authorList>
            <person name="Sahin N."/>
            <person name="Tatar D."/>
        </authorList>
    </citation>
    <scope>NUCLEOTIDE SEQUENCE [LARGE SCALE GENOMIC DNA]</scope>
    <source>
        <strain evidence="13 14">SB3404</strain>
    </source>
</reference>
<dbReference type="GO" id="GO:0051537">
    <property type="term" value="F:2 iron, 2 sulfur cluster binding"/>
    <property type="evidence" value="ECO:0007669"/>
    <property type="project" value="UniProtKB-KW"/>
</dbReference>
<dbReference type="InterPro" id="IPR017941">
    <property type="entry name" value="Rieske_2Fe-2S"/>
</dbReference>
<dbReference type="InterPro" id="IPR014349">
    <property type="entry name" value="Rieske_Fe-S_prot"/>
</dbReference>
<keyword evidence="5" id="KW-0408">Iron</keyword>
<evidence type="ECO:0000259" key="12">
    <source>
        <dbReference type="PROSITE" id="PS51296"/>
    </source>
</evidence>
<name>A0A6G4WV25_9ACTN</name>
<dbReference type="Gene3D" id="2.102.10.10">
    <property type="entry name" value="Rieske [2Fe-2S] iron-sulphur domain"/>
    <property type="match status" value="1"/>
</dbReference>
<dbReference type="Pfam" id="PF00355">
    <property type="entry name" value="Rieske"/>
    <property type="match status" value="1"/>
</dbReference>
<evidence type="ECO:0000313" key="13">
    <source>
        <dbReference type="EMBL" id="NGO68394.1"/>
    </source>
</evidence>
<evidence type="ECO:0000256" key="10">
    <source>
        <dbReference type="SAM" id="MobiDB-lite"/>
    </source>
</evidence>
<dbReference type="InterPro" id="IPR006311">
    <property type="entry name" value="TAT_signal"/>
</dbReference>
<dbReference type="InterPro" id="IPR036922">
    <property type="entry name" value="Rieske_2Fe-2S_sf"/>
</dbReference>
<evidence type="ECO:0000256" key="3">
    <source>
        <dbReference type="ARBA" id="ARBA00022714"/>
    </source>
</evidence>
<dbReference type="GO" id="GO:0016020">
    <property type="term" value="C:membrane"/>
    <property type="evidence" value="ECO:0007669"/>
    <property type="project" value="InterPro"/>
</dbReference>
<evidence type="ECO:0000256" key="8">
    <source>
        <dbReference type="ARBA" id="ARBA00029586"/>
    </source>
</evidence>
<dbReference type="AlphaFoldDB" id="A0A6G4WV25"/>
<evidence type="ECO:0000256" key="4">
    <source>
        <dbReference type="ARBA" id="ARBA00022723"/>
    </source>
</evidence>
<dbReference type="Proteomes" id="UP000477722">
    <property type="component" value="Unassembled WGS sequence"/>
</dbReference>
<comment type="caution">
    <text evidence="13">The sequence shown here is derived from an EMBL/GenBank/DDBJ whole genome shotgun (WGS) entry which is preliminary data.</text>
</comment>
<keyword evidence="14" id="KW-1185">Reference proteome</keyword>